<evidence type="ECO:0000256" key="2">
    <source>
        <dbReference type="ARBA" id="ARBA00023125"/>
    </source>
</evidence>
<evidence type="ECO:0000256" key="1">
    <source>
        <dbReference type="ARBA" id="ARBA00023015"/>
    </source>
</evidence>
<keyword evidence="1" id="KW-0805">Transcription regulation</keyword>
<accession>A0A059G7J6</accession>
<evidence type="ECO:0000259" key="4">
    <source>
        <dbReference type="PROSITE" id="PS51118"/>
    </source>
</evidence>
<dbReference type="InterPro" id="IPR036388">
    <property type="entry name" value="WH-like_DNA-bd_sf"/>
</dbReference>
<keyword evidence="3" id="KW-0804">Transcription</keyword>
<dbReference type="InterPro" id="IPR036390">
    <property type="entry name" value="WH_DNA-bd_sf"/>
</dbReference>
<dbReference type="Gene3D" id="1.10.10.10">
    <property type="entry name" value="Winged helix-like DNA-binding domain superfamily/Winged helix DNA-binding domain"/>
    <property type="match status" value="1"/>
</dbReference>
<comment type="caution">
    <text evidence="5">The sequence shown here is derived from an EMBL/GenBank/DDBJ whole genome shotgun (WGS) entry which is preliminary data.</text>
</comment>
<protein>
    <submittedName>
        <fullName evidence="5">HxlR family transcriptional regulator</fullName>
    </submittedName>
</protein>
<dbReference type="PATRIC" id="fig|1280953.3.peg.1798"/>
<dbReference type="InterPro" id="IPR002577">
    <property type="entry name" value="HTH_HxlR"/>
</dbReference>
<dbReference type="SUPFAM" id="SSF46785">
    <property type="entry name" value="Winged helix' DNA-binding domain"/>
    <property type="match status" value="1"/>
</dbReference>
<proteinExistence type="predicted"/>
<dbReference type="STRING" id="1280953.HOC_08899"/>
<name>A0A059G7J6_9PROT</name>
<dbReference type="PANTHER" id="PTHR33204">
    <property type="entry name" value="TRANSCRIPTIONAL REGULATOR, MARR FAMILY"/>
    <property type="match status" value="1"/>
</dbReference>
<gene>
    <name evidence="5" type="ORF">HOC_08899</name>
</gene>
<dbReference type="RefSeq" id="WP_035537660.1">
    <property type="nucleotide sequence ID" value="NZ_ARYL01000011.1"/>
</dbReference>
<keyword evidence="6" id="KW-1185">Reference proteome</keyword>
<dbReference type="AlphaFoldDB" id="A0A059G7J6"/>
<dbReference type="Proteomes" id="UP000024942">
    <property type="component" value="Unassembled WGS sequence"/>
</dbReference>
<sequence>MAGISSFTPAQIAEAEHHLDTPSPETDPKVDRLVNELIGRVADKWTMLILEELNEKGVMRFSEIGRAIEGISQKMLTQTLRLMERDGLVTRTVYPVVPPKVEYALTALGESLGAAFCGVWVWAERHLEEIEASREAFDTRE</sequence>
<reference evidence="5 6" key="1">
    <citation type="journal article" date="2014" name="Antonie Van Leeuwenhoek">
        <title>Hyphomonas beringensis sp. nov. and Hyphomonas chukchiensis sp. nov., isolated from surface seawater of the Bering Sea and Chukchi Sea.</title>
        <authorList>
            <person name="Li C."/>
            <person name="Lai Q."/>
            <person name="Li G."/>
            <person name="Dong C."/>
            <person name="Wang J."/>
            <person name="Liao Y."/>
            <person name="Shao Z."/>
        </authorList>
    </citation>
    <scope>NUCLEOTIDE SEQUENCE [LARGE SCALE GENOMIC DNA]</scope>
    <source>
        <strain evidence="5 6">SCH89</strain>
    </source>
</reference>
<evidence type="ECO:0000256" key="3">
    <source>
        <dbReference type="ARBA" id="ARBA00023163"/>
    </source>
</evidence>
<dbReference type="eggNOG" id="COG1733">
    <property type="taxonomic scope" value="Bacteria"/>
</dbReference>
<dbReference type="Pfam" id="PF01638">
    <property type="entry name" value="HxlR"/>
    <property type="match status" value="1"/>
</dbReference>
<organism evidence="5 6">
    <name type="scientific">Hyphomonas oceanitis SCH89</name>
    <dbReference type="NCBI Taxonomy" id="1280953"/>
    <lineage>
        <taxon>Bacteria</taxon>
        <taxon>Pseudomonadati</taxon>
        <taxon>Pseudomonadota</taxon>
        <taxon>Alphaproteobacteria</taxon>
        <taxon>Hyphomonadales</taxon>
        <taxon>Hyphomonadaceae</taxon>
        <taxon>Hyphomonas</taxon>
    </lineage>
</organism>
<evidence type="ECO:0000313" key="6">
    <source>
        <dbReference type="Proteomes" id="UP000024942"/>
    </source>
</evidence>
<keyword evidence="2" id="KW-0238">DNA-binding</keyword>
<feature type="domain" description="HTH hxlR-type" evidence="4">
    <location>
        <begin position="27"/>
        <end position="131"/>
    </location>
</feature>
<dbReference type="OrthoDB" id="9800350at2"/>
<dbReference type="PANTHER" id="PTHR33204:SF39">
    <property type="entry name" value="TRANSCRIPTIONAL REGULATORY PROTEIN"/>
    <property type="match status" value="1"/>
</dbReference>
<dbReference type="GO" id="GO:0003677">
    <property type="term" value="F:DNA binding"/>
    <property type="evidence" value="ECO:0007669"/>
    <property type="project" value="UniProtKB-KW"/>
</dbReference>
<dbReference type="EMBL" id="ARYL01000011">
    <property type="protein sequence ID" value="KDA02802.1"/>
    <property type="molecule type" value="Genomic_DNA"/>
</dbReference>
<evidence type="ECO:0000313" key="5">
    <source>
        <dbReference type="EMBL" id="KDA02802.1"/>
    </source>
</evidence>
<dbReference type="PROSITE" id="PS51118">
    <property type="entry name" value="HTH_HXLR"/>
    <property type="match status" value="1"/>
</dbReference>